<keyword evidence="4" id="KW-0520">NAD</keyword>
<evidence type="ECO:0000256" key="3">
    <source>
        <dbReference type="ARBA" id="ARBA00022695"/>
    </source>
</evidence>
<keyword evidence="3" id="KW-0548">Nucleotidyltransferase</keyword>
<feature type="compositionally biased region" description="Low complexity" evidence="5">
    <location>
        <begin position="979"/>
        <end position="992"/>
    </location>
</feature>
<dbReference type="Proteomes" id="UP000053890">
    <property type="component" value="Unassembled WGS sequence"/>
</dbReference>
<keyword evidence="2" id="KW-0808">Transferase</keyword>
<organism evidence="7 8">
    <name type="scientific">Rhodotorula graminis (strain WP1)</name>
    <dbReference type="NCBI Taxonomy" id="578459"/>
    <lineage>
        <taxon>Eukaryota</taxon>
        <taxon>Fungi</taxon>
        <taxon>Dikarya</taxon>
        <taxon>Basidiomycota</taxon>
        <taxon>Pucciniomycotina</taxon>
        <taxon>Microbotryomycetes</taxon>
        <taxon>Sporidiobolales</taxon>
        <taxon>Sporidiobolaceae</taxon>
        <taxon>Rhodotorula</taxon>
    </lineage>
</organism>
<keyword evidence="1" id="KW-0328">Glycosyltransferase</keyword>
<dbReference type="OMA" id="LVCHCKT"/>
<protein>
    <recommendedName>
        <fullName evidence="6">PARP catalytic domain-containing protein</fullName>
    </recommendedName>
</protein>
<evidence type="ECO:0000256" key="5">
    <source>
        <dbReference type="SAM" id="MobiDB-lite"/>
    </source>
</evidence>
<dbReference type="AlphaFoldDB" id="A0A194S2S2"/>
<gene>
    <name evidence="7" type="ORF">RHOBADRAFT_53743</name>
</gene>
<dbReference type="OrthoDB" id="109543at2759"/>
<keyword evidence="8" id="KW-1185">Reference proteome</keyword>
<dbReference type="SMART" id="SM00212">
    <property type="entry name" value="UBCc"/>
    <property type="match status" value="1"/>
</dbReference>
<evidence type="ECO:0000313" key="8">
    <source>
        <dbReference type="Proteomes" id="UP000053890"/>
    </source>
</evidence>
<dbReference type="GO" id="GO:0016779">
    <property type="term" value="F:nucleotidyltransferase activity"/>
    <property type="evidence" value="ECO:0007669"/>
    <property type="project" value="UniProtKB-KW"/>
</dbReference>
<evidence type="ECO:0000256" key="4">
    <source>
        <dbReference type="ARBA" id="ARBA00023027"/>
    </source>
</evidence>
<dbReference type="InterPro" id="IPR016135">
    <property type="entry name" value="UBQ-conjugating_enzyme/RWD"/>
</dbReference>
<dbReference type="CDD" id="cd23802">
    <property type="entry name" value="UBCc_UBE2Q"/>
    <property type="match status" value="1"/>
</dbReference>
<proteinExistence type="predicted"/>
<evidence type="ECO:0000256" key="1">
    <source>
        <dbReference type="ARBA" id="ARBA00022676"/>
    </source>
</evidence>
<sequence>MPPAPSRKRQKTELPTSAYPNTRSASSNPAPLAPPPPAADTAMHRGDSDQGYGGDDDDDEPFEYDSDYAGDNDPDVMVLDSPASAPAGTRDSDRDDDKDGDDEGEDQLESDSDSDRPVETLVLSDLDDAPPPEPRGGGGGPAPTSTKGKGKLTARKQFALDVQQVHDRFAAEDKALVKNFKRDEGDDAVRFALEHPKFPRGLRISLLFPELGGYPLGHEVVAFTEHEEVPDEVSVALQEVSQLPKQADRSLNGLVEFLVHRIVQGEPNPWTNQPEADEDEYAYEDELENLEVSMAKDSELFKTLRADFKQLIDAGYRPGFTRLSELDLVVSVAKKVNLLDVPARALQAWDSKLITGHVVYLVLLINFGPNYPVDLDNQTTGQCRFKVGVSPRYKPVRAAVAAAFRAHSSNPYTKDEFEAISLSAPLDALLNDKLGEILHVRRSNERIGWAGAEQHCFEAGRSDDKAVDRKLARAADKAELEVSQTLPPDPMASLATAHNFPLLAFSYLIRRFVMCPRFCLNCYKRCDQVITALKPFVCESPLCLFQLIALGLGPSLEHEITTNSASVDLLVQLTYIAAKENGLKGDLLPVGLELKVPKDLTGNFETPIVSAAGVPATTMATTTVEQETVDLDTLGDDFSKCGGVAHLINELPPISEMRVWLLGEDMTADERLLNRTRKLVDMRGGTISISAWRLLRWIVASNTSYLKLIEEEDELIQGIGKDCRQFRLVVGSPAKEHLLAESVKTAQIEDANAQRYPTLFAFHGSSVKNWSSILRQGLHFRETINGRAYGHGVYFAKDGSVSLGHYAAPATTVWKNAEYHVSKLAAICEITNLPAKFVSSNPYFVVNQLDWIQARYLIAQASSATAQVQVAEAAASASAASKKKSKGDALKTISLDPKHPLTIGSTKLIIPDVGDKLAKLEASLTDKVEELNVSDSELLEEPPIVVGESGASSQSAGAGKGGLRTKLRRGTSSLGGSGLLSPTMGATKGKSAAKGKERAVVAPPAPKEEPDTFEPADAARLALVKQIPPPSKPSRGAMAMIQKEMRAMLKAQKDLGPTSAGFFFDPERSDDNAFNWVIELPRESFEEDLPLRKDMDARDVKSILMEIRFGDTFPFSPPFFRVVHPRFLPFAHGGGGHVTAGGSICMDESLLPRSSSSSRAREPDPDLLVPATVHLLTTDGWSSVYTIEAILLQIRMAMSNLEPKPARLDQGKQWNQPYSMEEAIAGFRRAAQTHGWQVPAELDTFAAQG</sequence>
<feature type="compositionally biased region" description="Low complexity" evidence="5">
    <location>
        <begin position="947"/>
        <end position="957"/>
    </location>
</feature>
<evidence type="ECO:0000259" key="6">
    <source>
        <dbReference type="Pfam" id="PF00644"/>
    </source>
</evidence>
<evidence type="ECO:0000313" key="7">
    <source>
        <dbReference type="EMBL" id="KPV74805.1"/>
    </source>
</evidence>
<dbReference type="Pfam" id="PF00644">
    <property type="entry name" value="PARP"/>
    <property type="match status" value="1"/>
</dbReference>
<feature type="region of interest" description="Disordered" evidence="5">
    <location>
        <begin position="1"/>
        <end position="151"/>
    </location>
</feature>
<dbReference type="STRING" id="578459.A0A194S2S2"/>
<evidence type="ECO:0000256" key="2">
    <source>
        <dbReference type="ARBA" id="ARBA00022679"/>
    </source>
</evidence>
<dbReference type="GeneID" id="28977434"/>
<name>A0A194S2S2_RHOGW</name>
<feature type="region of interest" description="Disordered" evidence="5">
    <location>
        <begin position="947"/>
        <end position="1012"/>
    </location>
</feature>
<feature type="compositionally biased region" description="Acidic residues" evidence="5">
    <location>
        <begin position="54"/>
        <end position="74"/>
    </location>
</feature>
<dbReference type="InterPro" id="IPR012317">
    <property type="entry name" value="Poly(ADP-ribose)pol_cat_dom"/>
</dbReference>
<feature type="compositionally biased region" description="Basic residues" evidence="5">
    <location>
        <begin position="1"/>
        <end position="10"/>
    </location>
</feature>
<dbReference type="Gene3D" id="3.10.110.10">
    <property type="entry name" value="Ubiquitin Conjugating Enzyme"/>
    <property type="match status" value="1"/>
</dbReference>
<dbReference type="Gene3D" id="3.90.228.10">
    <property type="match status" value="1"/>
</dbReference>
<dbReference type="EMBL" id="KQ474079">
    <property type="protein sequence ID" value="KPV74805.1"/>
    <property type="molecule type" value="Genomic_DNA"/>
</dbReference>
<feature type="domain" description="PARP catalytic" evidence="6">
    <location>
        <begin position="759"/>
        <end position="811"/>
    </location>
</feature>
<feature type="compositionally biased region" description="Polar residues" evidence="5">
    <location>
        <begin position="13"/>
        <end position="23"/>
    </location>
</feature>
<dbReference type="GO" id="GO:0003950">
    <property type="term" value="F:NAD+ poly-ADP-ribosyltransferase activity"/>
    <property type="evidence" value="ECO:0007669"/>
    <property type="project" value="InterPro"/>
</dbReference>
<reference evidence="7 8" key="1">
    <citation type="journal article" date="2015" name="Front. Microbiol.">
        <title>Genome sequence of the plant growth promoting endophytic yeast Rhodotorula graminis WP1.</title>
        <authorList>
            <person name="Firrincieli A."/>
            <person name="Otillar R."/>
            <person name="Salamov A."/>
            <person name="Schmutz J."/>
            <person name="Khan Z."/>
            <person name="Redman R.S."/>
            <person name="Fleck N.D."/>
            <person name="Lindquist E."/>
            <person name="Grigoriev I.V."/>
            <person name="Doty S.L."/>
        </authorList>
    </citation>
    <scope>NUCLEOTIDE SEQUENCE [LARGE SCALE GENOMIC DNA]</scope>
    <source>
        <strain evidence="7 8">WP1</strain>
    </source>
</reference>
<feature type="compositionally biased region" description="Acidic residues" evidence="5">
    <location>
        <begin position="98"/>
        <end position="112"/>
    </location>
</feature>
<dbReference type="SUPFAM" id="SSF56399">
    <property type="entry name" value="ADP-ribosylation"/>
    <property type="match status" value="1"/>
</dbReference>
<dbReference type="InterPro" id="IPR051838">
    <property type="entry name" value="ARTD_PARP"/>
</dbReference>
<dbReference type="SUPFAM" id="SSF54495">
    <property type="entry name" value="UBC-like"/>
    <property type="match status" value="1"/>
</dbReference>
<dbReference type="RefSeq" id="XP_018270854.1">
    <property type="nucleotide sequence ID" value="XM_018416986.1"/>
</dbReference>
<accession>A0A194S2S2</accession>
<dbReference type="PANTHER" id="PTHR21328">
    <property type="entry name" value="POLY ADP-RIBOSE POLYMERASE FAMILY, MEMBER PARP"/>
    <property type="match status" value="1"/>
</dbReference>